<dbReference type="PANTHER" id="PTHR10443">
    <property type="entry name" value="MICROSOMAL DIPEPTIDASE"/>
    <property type="match status" value="1"/>
</dbReference>
<dbReference type="PANTHER" id="PTHR10443:SF12">
    <property type="entry name" value="DIPEPTIDASE"/>
    <property type="match status" value="1"/>
</dbReference>
<sequence length="381" mass="40725">MTDDAAAVHERVFTIDTHCDTATGPLARAGWDFGLRHEAAEDGSQVDLPRMRAGGVDAMVWAVYVTQAARTARGFARAHALAVRTCERVRAVVAAKANECVVVTTADEACAAKAAGKRAIFLSLENSYSLGREIAHVAKFRALGVRMIGLTHMLNNEVADASTDPRGEEWGGLSPLGRELVAECNRRGIVLDASHASDETLRQMLALSRSPVVLSHSGCRAVCDHPRNIGDALLRELAAAGGVIQINALPVAVVPDPRGEERTRAFAALLLSLAEKELTPDVEAWAEGEWHRLGRTWPNPVATLADFVRHVEHAVEIAGIDHVGIGCDFDGGGGVRGLNDVSDFPRLTAALLQRGWKEAEVAKVWGRNTLRVLGAAAAQAE</sequence>
<dbReference type="Proteomes" id="UP000825051">
    <property type="component" value="Chromosome"/>
</dbReference>
<reference evidence="1" key="1">
    <citation type="submission" date="2021-08" db="EMBL/GenBank/DDBJ databases">
        <title>Genome of a novel bacterium of the phylum Verrucomicrobia, Oleiharenicola sp. KSB-15.</title>
        <authorList>
            <person name="Chung J.-H."/>
            <person name="Ahn J.-H."/>
            <person name="Yoon Y."/>
            <person name="Kim D.-Y."/>
            <person name="An S.-H."/>
            <person name="Park I."/>
            <person name="Yeon J."/>
        </authorList>
    </citation>
    <scope>NUCLEOTIDE SEQUENCE</scope>
    <source>
        <strain evidence="1">KSB-15</strain>
    </source>
</reference>
<dbReference type="AlphaFoldDB" id="A0A8F9XFE6"/>
<dbReference type="SUPFAM" id="SSF51556">
    <property type="entry name" value="Metallo-dependent hydrolases"/>
    <property type="match status" value="1"/>
</dbReference>
<dbReference type="GO" id="GO:0006508">
    <property type="term" value="P:proteolysis"/>
    <property type="evidence" value="ECO:0007669"/>
    <property type="project" value="InterPro"/>
</dbReference>
<dbReference type="InterPro" id="IPR008257">
    <property type="entry name" value="Pept_M19"/>
</dbReference>
<accession>A0A8F9XFE6</accession>
<dbReference type="GO" id="GO:0070573">
    <property type="term" value="F:metallodipeptidase activity"/>
    <property type="evidence" value="ECO:0007669"/>
    <property type="project" value="InterPro"/>
</dbReference>
<evidence type="ECO:0000313" key="2">
    <source>
        <dbReference type="Proteomes" id="UP000825051"/>
    </source>
</evidence>
<dbReference type="Gene3D" id="3.20.20.140">
    <property type="entry name" value="Metal-dependent hydrolases"/>
    <property type="match status" value="1"/>
</dbReference>
<dbReference type="CDD" id="cd01301">
    <property type="entry name" value="rDP_like"/>
    <property type="match status" value="1"/>
</dbReference>
<dbReference type="Pfam" id="PF01244">
    <property type="entry name" value="Peptidase_M19"/>
    <property type="match status" value="1"/>
</dbReference>
<protein>
    <submittedName>
        <fullName evidence="1">Dipeptidase</fullName>
    </submittedName>
</protein>
<proteinExistence type="predicted"/>
<dbReference type="RefSeq" id="WP_220161111.1">
    <property type="nucleotide sequence ID" value="NZ_CP080507.1"/>
</dbReference>
<dbReference type="EMBL" id="CP080507">
    <property type="protein sequence ID" value="QYM78007.1"/>
    <property type="molecule type" value="Genomic_DNA"/>
</dbReference>
<organism evidence="1 2">
    <name type="scientific">Horticoccus luteus</name>
    <dbReference type="NCBI Taxonomy" id="2862869"/>
    <lineage>
        <taxon>Bacteria</taxon>
        <taxon>Pseudomonadati</taxon>
        <taxon>Verrucomicrobiota</taxon>
        <taxon>Opitutia</taxon>
        <taxon>Opitutales</taxon>
        <taxon>Opitutaceae</taxon>
        <taxon>Horticoccus</taxon>
    </lineage>
</organism>
<keyword evidence="2" id="KW-1185">Reference proteome</keyword>
<dbReference type="PROSITE" id="PS51365">
    <property type="entry name" value="RENAL_DIPEPTIDASE_2"/>
    <property type="match status" value="1"/>
</dbReference>
<dbReference type="KEGG" id="ole:K0B96_11875"/>
<evidence type="ECO:0000313" key="1">
    <source>
        <dbReference type="EMBL" id="QYM78007.1"/>
    </source>
</evidence>
<dbReference type="InterPro" id="IPR032466">
    <property type="entry name" value="Metal_Hydrolase"/>
</dbReference>
<gene>
    <name evidence="1" type="ORF">K0B96_11875</name>
</gene>
<name>A0A8F9XFE6_9BACT</name>